<dbReference type="Proteomes" id="UP000322077">
    <property type="component" value="Unassembled WGS sequence"/>
</dbReference>
<evidence type="ECO:0000313" key="3">
    <source>
        <dbReference type="EMBL" id="TZG25755.1"/>
    </source>
</evidence>
<feature type="chain" id="PRO_5022679207" description="DUF4398 domain-containing protein" evidence="2">
    <location>
        <begin position="23"/>
        <end position="108"/>
    </location>
</feature>
<proteinExistence type="predicted"/>
<gene>
    <name evidence="3" type="ORF">FYJ91_12195</name>
</gene>
<evidence type="ECO:0008006" key="5">
    <source>
        <dbReference type="Google" id="ProtNLM"/>
    </source>
</evidence>
<keyword evidence="2" id="KW-0732">Signal</keyword>
<comment type="caution">
    <text evidence="3">The sequence shown here is derived from an EMBL/GenBank/DDBJ whole genome shotgun (WGS) entry which is preliminary data.</text>
</comment>
<evidence type="ECO:0000256" key="1">
    <source>
        <dbReference type="SAM" id="MobiDB-lite"/>
    </source>
</evidence>
<dbReference type="PROSITE" id="PS51257">
    <property type="entry name" value="PROKAR_LIPOPROTEIN"/>
    <property type="match status" value="1"/>
</dbReference>
<organism evidence="3 4">
    <name type="scientific">Sphingomonas montanisoli</name>
    <dbReference type="NCBI Taxonomy" id="2606412"/>
    <lineage>
        <taxon>Bacteria</taxon>
        <taxon>Pseudomonadati</taxon>
        <taxon>Pseudomonadota</taxon>
        <taxon>Alphaproteobacteria</taxon>
        <taxon>Sphingomonadales</taxon>
        <taxon>Sphingomonadaceae</taxon>
        <taxon>Sphingomonas</taxon>
    </lineage>
</organism>
<dbReference type="RefSeq" id="WP_149522562.1">
    <property type="nucleotide sequence ID" value="NZ_VTOU01000003.1"/>
</dbReference>
<reference evidence="3 4" key="1">
    <citation type="submission" date="2019-08" db="EMBL/GenBank/DDBJ databases">
        <authorList>
            <person name="Wang G."/>
            <person name="Xu Z."/>
        </authorList>
    </citation>
    <scope>NUCLEOTIDE SEQUENCE [LARGE SCALE GENOMIC DNA]</scope>
    <source>
        <strain evidence="3 4">ZX</strain>
    </source>
</reference>
<dbReference type="EMBL" id="VTOU01000003">
    <property type="protein sequence ID" value="TZG25755.1"/>
    <property type="molecule type" value="Genomic_DNA"/>
</dbReference>
<evidence type="ECO:0000313" key="4">
    <source>
        <dbReference type="Proteomes" id="UP000322077"/>
    </source>
</evidence>
<accession>A0A5D9C6X0</accession>
<feature type="region of interest" description="Disordered" evidence="1">
    <location>
        <begin position="30"/>
        <end position="58"/>
    </location>
</feature>
<dbReference type="AlphaFoldDB" id="A0A5D9C6X0"/>
<protein>
    <recommendedName>
        <fullName evidence="5">DUF4398 domain-containing protein</fullName>
    </recommendedName>
</protein>
<evidence type="ECO:0000256" key="2">
    <source>
        <dbReference type="SAM" id="SignalP"/>
    </source>
</evidence>
<sequence>MTQSLRDRCGLFLPVICLLALAACDGAHEKAGREADQAAAAAMGQNQTGEGPRERLGEAQDRVDRANARANDAAADALKRQGDKLREQADLDADRLAEQAKALRASKQ</sequence>
<keyword evidence="4" id="KW-1185">Reference proteome</keyword>
<name>A0A5D9C6X0_9SPHN</name>
<feature type="signal peptide" evidence="2">
    <location>
        <begin position="1"/>
        <end position="22"/>
    </location>
</feature>